<dbReference type="Proteomes" id="UP000028980">
    <property type="component" value="Unassembled WGS sequence"/>
</dbReference>
<proteinExistence type="predicted"/>
<evidence type="ECO:0008006" key="3">
    <source>
        <dbReference type="Google" id="ProtNLM"/>
    </source>
</evidence>
<reference evidence="1 2" key="1">
    <citation type="journal article" date="2014" name="Genome Announc.">
        <title>Draft Genome Sequences of Marine Flavobacterium Nonlabens Strains NR17, NR24, NR27, NR32, NR33, and Ara13.</title>
        <authorList>
            <person name="Nakanishi M."/>
            <person name="Meirelles P."/>
            <person name="Suzuki R."/>
            <person name="Takatani N."/>
            <person name="Mino S."/>
            <person name="Suda W."/>
            <person name="Oshima K."/>
            <person name="Hattori M."/>
            <person name="Ohkuma M."/>
            <person name="Hosokawa M."/>
            <person name="Miyashita K."/>
            <person name="Thompson F.L."/>
            <person name="Niwa A."/>
            <person name="Sawabe T."/>
            <person name="Sawabe T."/>
        </authorList>
    </citation>
    <scope>NUCLEOTIDE SEQUENCE [LARGE SCALE GENOMIC DNA]</scope>
    <source>
        <strain evidence="2">JCM19296</strain>
    </source>
</reference>
<dbReference type="EMBL" id="BBLG01000006">
    <property type="protein sequence ID" value="GAK77012.1"/>
    <property type="molecule type" value="Genomic_DNA"/>
</dbReference>
<gene>
    <name evidence="1" type="ORF">JCM19296_2616</name>
</gene>
<organism evidence="1 2">
    <name type="scientific">Nonlabens ulvanivorans</name>
    <name type="common">Persicivirga ulvanivorans</name>
    <dbReference type="NCBI Taxonomy" id="906888"/>
    <lineage>
        <taxon>Bacteria</taxon>
        <taxon>Pseudomonadati</taxon>
        <taxon>Bacteroidota</taxon>
        <taxon>Flavobacteriia</taxon>
        <taxon>Flavobacteriales</taxon>
        <taxon>Flavobacteriaceae</taxon>
        <taxon>Nonlabens</taxon>
    </lineage>
</organism>
<protein>
    <recommendedName>
        <fullName evidence="3">Phosphoribosylpyrophosphate synthetase</fullName>
    </recommendedName>
</protein>
<evidence type="ECO:0000313" key="1">
    <source>
        <dbReference type="EMBL" id="GAK77012.1"/>
    </source>
</evidence>
<evidence type="ECO:0000313" key="2">
    <source>
        <dbReference type="Proteomes" id="UP000028980"/>
    </source>
</evidence>
<name>A0A081DDL6_NONUL</name>
<accession>A0A081DDL6</accession>
<dbReference type="AlphaFoldDB" id="A0A081DDL6"/>
<sequence>MKKGYDTVTEAVEDLQSKGYTIDFDLVEDGVHSKHLKKEWKAGEIEVVQFFRFEGMTNPGDNMILYALECADGEKGLLLDAYGADVAISREMIEKLRMH</sequence>
<comment type="caution">
    <text evidence="1">The sequence shown here is derived from an EMBL/GenBank/DDBJ whole genome shotgun (WGS) entry which is preliminary data.</text>
</comment>